<keyword evidence="2" id="KW-0647">Proteasome</keyword>
<evidence type="ECO:0000313" key="3">
    <source>
        <dbReference type="Proteomes" id="UP000288805"/>
    </source>
</evidence>
<reference evidence="2 3" key="1">
    <citation type="journal article" date="2018" name="PLoS Genet.">
        <title>Population sequencing reveals clonal diversity and ancestral inbreeding in the grapevine cultivar Chardonnay.</title>
        <authorList>
            <person name="Roach M.J."/>
            <person name="Johnson D.L."/>
            <person name="Bohlmann J."/>
            <person name="van Vuuren H.J."/>
            <person name="Jones S.J."/>
            <person name="Pretorius I.S."/>
            <person name="Schmidt S.A."/>
            <person name="Borneman A.R."/>
        </authorList>
    </citation>
    <scope>NUCLEOTIDE SEQUENCE [LARGE SCALE GENOMIC DNA]</scope>
    <source>
        <strain evidence="3">cv. Chardonnay</strain>
        <tissue evidence="2">Leaf</tissue>
    </source>
</reference>
<protein>
    <submittedName>
        <fullName evidence="2">26S proteasome non-ATPase regulatory subunit 13-like B</fullName>
    </submittedName>
</protein>
<gene>
    <name evidence="2" type="primary">RPN9B_0</name>
    <name evidence="2" type="ORF">CK203_063772</name>
</gene>
<dbReference type="Proteomes" id="UP000288805">
    <property type="component" value="Unassembled WGS sequence"/>
</dbReference>
<comment type="caution">
    <text evidence="2">The sequence shown here is derived from an EMBL/GenBank/DDBJ whole genome shotgun (WGS) entry which is preliminary data.</text>
</comment>
<accession>A0A438GZS3</accession>
<sequence length="177" mass="20021">MCTAEPLFSLFPFNLHTCKCLEGLAVFPAIKSLLGTKVEWLYYILQAFNSGDLVRYQELCRVHNAALSAQPALVQNEKKLLEKINILCLMEIIFSRPSEDRTIPLNIIAERTKLSVEDVEYLLMKSLSVTKRDSSALESYKDGCSDPEEERSKILSNLQFIRHASKVGGPVRWAEIA</sequence>
<feature type="domain" description="PCI" evidence="1">
    <location>
        <begin position="1"/>
        <end position="151"/>
    </location>
</feature>
<proteinExistence type="predicted"/>
<dbReference type="GO" id="GO:0000502">
    <property type="term" value="C:proteasome complex"/>
    <property type="evidence" value="ECO:0007669"/>
    <property type="project" value="UniProtKB-KW"/>
</dbReference>
<evidence type="ECO:0000259" key="1">
    <source>
        <dbReference type="PROSITE" id="PS50250"/>
    </source>
</evidence>
<dbReference type="EMBL" id="QGNW01000307">
    <property type="protein sequence ID" value="RVW77790.1"/>
    <property type="molecule type" value="Genomic_DNA"/>
</dbReference>
<evidence type="ECO:0000313" key="2">
    <source>
        <dbReference type="EMBL" id="RVW77790.1"/>
    </source>
</evidence>
<dbReference type="PROSITE" id="PS50250">
    <property type="entry name" value="PCI"/>
    <property type="match status" value="1"/>
</dbReference>
<dbReference type="InterPro" id="IPR000717">
    <property type="entry name" value="PCI_dom"/>
</dbReference>
<dbReference type="PANTHER" id="PTHR10539">
    <property type="entry name" value="26S PROTEASOME NON-ATPASE REGULATORY SUBUNIT 13"/>
    <property type="match status" value="1"/>
</dbReference>
<name>A0A438GZS3_VITVI</name>
<dbReference type="PANTHER" id="PTHR10539:SF0">
    <property type="entry name" value="26S PROTEASOME NON-ATPASE REGULATORY SUBUNIT 13"/>
    <property type="match status" value="1"/>
</dbReference>
<dbReference type="InterPro" id="IPR035298">
    <property type="entry name" value="PSMD13"/>
</dbReference>
<dbReference type="AlphaFoldDB" id="A0A438GZS3"/>
<organism evidence="2 3">
    <name type="scientific">Vitis vinifera</name>
    <name type="common">Grape</name>
    <dbReference type="NCBI Taxonomy" id="29760"/>
    <lineage>
        <taxon>Eukaryota</taxon>
        <taxon>Viridiplantae</taxon>
        <taxon>Streptophyta</taxon>
        <taxon>Embryophyta</taxon>
        <taxon>Tracheophyta</taxon>
        <taxon>Spermatophyta</taxon>
        <taxon>Magnoliopsida</taxon>
        <taxon>eudicotyledons</taxon>
        <taxon>Gunneridae</taxon>
        <taxon>Pentapetalae</taxon>
        <taxon>rosids</taxon>
        <taxon>Vitales</taxon>
        <taxon>Vitaceae</taxon>
        <taxon>Viteae</taxon>
        <taxon>Vitis</taxon>
    </lineage>
</organism>